<sequence>MLWGSESSRLGRKFPASVFPGMFLGMVADGVPVYGGVACSEKGVLLIEWKPMGGSWRPSDGMGAACNGDAFCPHFPKEIWSI</sequence>
<dbReference type="AlphaFoldDB" id="A0A843TM01"/>
<keyword evidence="2" id="KW-1185">Reference proteome</keyword>
<dbReference type="EMBL" id="NMUH01000119">
    <property type="protein sequence ID" value="MQL72095.1"/>
    <property type="molecule type" value="Genomic_DNA"/>
</dbReference>
<gene>
    <name evidence="1" type="ORF">Taro_004412</name>
</gene>
<evidence type="ECO:0000313" key="1">
    <source>
        <dbReference type="EMBL" id="MQL72095.1"/>
    </source>
</evidence>
<protein>
    <submittedName>
        <fullName evidence="1">Uncharacterized protein</fullName>
    </submittedName>
</protein>
<name>A0A843TM01_COLES</name>
<reference evidence="1" key="1">
    <citation type="submission" date="2017-07" db="EMBL/GenBank/DDBJ databases">
        <title>Taro Niue Genome Assembly and Annotation.</title>
        <authorList>
            <person name="Atibalentja N."/>
            <person name="Keating K."/>
            <person name="Fields C.J."/>
        </authorList>
    </citation>
    <scope>NUCLEOTIDE SEQUENCE</scope>
    <source>
        <strain evidence="1">Niue_2</strain>
        <tissue evidence="1">Leaf</tissue>
    </source>
</reference>
<evidence type="ECO:0000313" key="2">
    <source>
        <dbReference type="Proteomes" id="UP000652761"/>
    </source>
</evidence>
<organism evidence="1 2">
    <name type="scientific">Colocasia esculenta</name>
    <name type="common">Wild taro</name>
    <name type="synonym">Arum esculentum</name>
    <dbReference type="NCBI Taxonomy" id="4460"/>
    <lineage>
        <taxon>Eukaryota</taxon>
        <taxon>Viridiplantae</taxon>
        <taxon>Streptophyta</taxon>
        <taxon>Embryophyta</taxon>
        <taxon>Tracheophyta</taxon>
        <taxon>Spermatophyta</taxon>
        <taxon>Magnoliopsida</taxon>
        <taxon>Liliopsida</taxon>
        <taxon>Araceae</taxon>
        <taxon>Aroideae</taxon>
        <taxon>Colocasieae</taxon>
        <taxon>Colocasia</taxon>
    </lineage>
</organism>
<accession>A0A843TM01</accession>
<dbReference type="Proteomes" id="UP000652761">
    <property type="component" value="Unassembled WGS sequence"/>
</dbReference>
<comment type="caution">
    <text evidence="1">The sequence shown here is derived from an EMBL/GenBank/DDBJ whole genome shotgun (WGS) entry which is preliminary data.</text>
</comment>
<proteinExistence type="predicted"/>